<evidence type="ECO:0000256" key="3">
    <source>
        <dbReference type="ARBA" id="ARBA00048741"/>
    </source>
</evidence>
<dbReference type="Gene3D" id="3.60.20.10">
    <property type="entry name" value="Glutamine Phosphoribosylpyrophosphate, subunit 1, domain 1"/>
    <property type="match status" value="1"/>
</dbReference>
<dbReference type="InterPro" id="IPR014729">
    <property type="entry name" value="Rossmann-like_a/b/a_fold"/>
</dbReference>
<dbReference type="SUPFAM" id="SSF52402">
    <property type="entry name" value="Adenine nucleotide alpha hydrolases-like"/>
    <property type="match status" value="1"/>
</dbReference>
<organism evidence="5 6">
    <name type="scientific">Ignatzschineria larvae DSM 13226</name>
    <dbReference type="NCBI Taxonomy" id="1111732"/>
    <lineage>
        <taxon>Bacteria</taxon>
        <taxon>Pseudomonadati</taxon>
        <taxon>Pseudomonadota</taxon>
        <taxon>Gammaproteobacteria</taxon>
        <taxon>Cardiobacteriales</taxon>
        <taxon>Ignatzschineriaceae</taxon>
        <taxon>Ignatzschineria</taxon>
    </lineage>
</organism>
<dbReference type="InterPro" id="IPR051786">
    <property type="entry name" value="ASN_synthetase/amidase"/>
</dbReference>
<dbReference type="Gene3D" id="3.40.50.620">
    <property type="entry name" value="HUPs"/>
    <property type="match status" value="1"/>
</dbReference>
<dbReference type="EC" id="6.3.5.4" evidence="2"/>
<sequence length="520" mass="60930">MPVNIHLTKNYTDQYNCKISGSIVHQEAFIEELTKDSTDAYIDLISKLNGFYYIIYQADNLLYASVDHIRSNPLFYALIDDTLYLSDSAEWIRKELKIEEMDSLFKQEFLHTGFVTGSDTLYAEIKQLRAGESLKFENGKLELIRHYEYVHHEPQVYSEELLSKELYNALKKSFNNLVNYANGRQIVIPLSGGYDSRLVAIMLKEIGYENIVTFTYGIKDNKEAQYSKIVADALGLDWFFVEYTPELWQKAWASSVRYEYQVMASNGVSLPHVQDWLAVKLIREQKLVDDAIFVPGHGGDFLAGCDIPTFVVEKEITYTKNELLNEILAYYYTLSPIENNTDRNHFTQRIANMGPINLERLSAIDYADQYEKWVWQEQESKFICNSVRVYEFFNYDWWMPLCDKELFNYFSTLPLNLRNHRWYQDYVSNLFSKYYKNSLTNASDMGSILNKLRAFALKDTWCANQLKKIYRTLFKKGNLATSSRYPQVEYQQLINKGYSRNGIAAYFFIQDMERKSSCEK</sequence>
<protein>
    <recommendedName>
        <fullName evidence="2">asparagine synthase (glutamine-hydrolyzing)</fullName>
        <ecNumber evidence="2">6.3.5.4</ecNumber>
    </recommendedName>
</protein>
<dbReference type="Proteomes" id="UP001449178">
    <property type="component" value="Chromosome"/>
</dbReference>
<dbReference type="EMBL" id="CP150637">
    <property type="protein sequence ID" value="WZW87913.1"/>
    <property type="molecule type" value="Genomic_DNA"/>
</dbReference>
<accession>A0ABZ3BZD8</accession>
<dbReference type="InterPro" id="IPR029055">
    <property type="entry name" value="Ntn_hydrolases_N"/>
</dbReference>
<comment type="pathway">
    <text evidence="1">Amino-acid biosynthesis; L-asparagine biosynthesis; L-asparagine from L-aspartate (L-Gln route): step 1/1.</text>
</comment>
<feature type="domain" description="Asparagine synthetase" evidence="4">
    <location>
        <begin position="186"/>
        <end position="420"/>
    </location>
</feature>
<name>A0ABZ3BZD8_9GAMM</name>
<dbReference type="RefSeq" id="WP_026879212.1">
    <property type="nucleotide sequence ID" value="NZ_AZOD01000028.1"/>
</dbReference>
<reference evidence="5 6" key="1">
    <citation type="submission" date="2024-03" db="EMBL/GenBank/DDBJ databases">
        <title>Complete Genome Sequence and Annotation of Ignatzschineria larvae DSM 13226.</title>
        <authorList>
            <person name="Cantrell E."/>
            <person name="Burcham Z.M."/>
        </authorList>
    </citation>
    <scope>NUCLEOTIDE SEQUENCE [LARGE SCALE GENOMIC DNA]</scope>
    <source>
        <strain evidence="5 6">DSM 13226</strain>
    </source>
</reference>
<comment type="catalytic activity">
    <reaction evidence="3">
        <text>L-aspartate + L-glutamine + ATP + H2O = L-asparagine + L-glutamate + AMP + diphosphate + H(+)</text>
        <dbReference type="Rhea" id="RHEA:12228"/>
        <dbReference type="ChEBI" id="CHEBI:15377"/>
        <dbReference type="ChEBI" id="CHEBI:15378"/>
        <dbReference type="ChEBI" id="CHEBI:29985"/>
        <dbReference type="ChEBI" id="CHEBI:29991"/>
        <dbReference type="ChEBI" id="CHEBI:30616"/>
        <dbReference type="ChEBI" id="CHEBI:33019"/>
        <dbReference type="ChEBI" id="CHEBI:58048"/>
        <dbReference type="ChEBI" id="CHEBI:58359"/>
        <dbReference type="ChEBI" id="CHEBI:456215"/>
        <dbReference type="EC" id="6.3.5.4"/>
    </reaction>
</comment>
<evidence type="ECO:0000313" key="6">
    <source>
        <dbReference type="Proteomes" id="UP001449178"/>
    </source>
</evidence>
<gene>
    <name evidence="5" type="ORF">WMO13_00605</name>
</gene>
<dbReference type="Pfam" id="PF00733">
    <property type="entry name" value="Asn_synthase"/>
    <property type="match status" value="1"/>
</dbReference>
<evidence type="ECO:0000259" key="4">
    <source>
        <dbReference type="Pfam" id="PF00733"/>
    </source>
</evidence>
<proteinExistence type="predicted"/>
<dbReference type="PANTHER" id="PTHR43284">
    <property type="entry name" value="ASPARAGINE SYNTHETASE (GLUTAMINE-HYDROLYZING)"/>
    <property type="match status" value="1"/>
</dbReference>
<evidence type="ECO:0000313" key="5">
    <source>
        <dbReference type="EMBL" id="WZW87913.1"/>
    </source>
</evidence>
<evidence type="ECO:0000256" key="1">
    <source>
        <dbReference type="ARBA" id="ARBA00005187"/>
    </source>
</evidence>
<dbReference type="SUPFAM" id="SSF56235">
    <property type="entry name" value="N-terminal nucleophile aminohydrolases (Ntn hydrolases)"/>
    <property type="match status" value="1"/>
</dbReference>
<dbReference type="InterPro" id="IPR001962">
    <property type="entry name" value="Asn_synthase"/>
</dbReference>
<keyword evidence="6" id="KW-1185">Reference proteome</keyword>
<evidence type="ECO:0000256" key="2">
    <source>
        <dbReference type="ARBA" id="ARBA00012737"/>
    </source>
</evidence>
<dbReference type="PANTHER" id="PTHR43284:SF1">
    <property type="entry name" value="ASPARAGINE SYNTHETASE"/>
    <property type="match status" value="1"/>
</dbReference>